<accession>A0AAN8S2D9</accession>
<feature type="chain" id="PRO_5042833614" evidence="1">
    <location>
        <begin position="22"/>
        <end position="173"/>
    </location>
</feature>
<sequence>MQLLDLFLPFLLASTIPFTLAYGYGDKHHLTCKAKTLYKTITKTTIRDKTITNNIIITKTVKVKSPGATVTATVTVTRAPDESAITGKAAATTCPPSKIVYTSKICPDRDPCPESRRCVRDAPEPIFYGCDCIGKPPTTITVDHGCPNECCDFGYYRPYRLDPDAECSIKMAA</sequence>
<dbReference type="Proteomes" id="UP001307849">
    <property type="component" value="Unassembled WGS sequence"/>
</dbReference>
<dbReference type="AlphaFoldDB" id="A0AAN8S2D9"/>
<organism evidence="2 3">
    <name type="scientific">Arthrobotrys conoides</name>
    <dbReference type="NCBI Taxonomy" id="74498"/>
    <lineage>
        <taxon>Eukaryota</taxon>
        <taxon>Fungi</taxon>
        <taxon>Dikarya</taxon>
        <taxon>Ascomycota</taxon>
        <taxon>Pezizomycotina</taxon>
        <taxon>Orbiliomycetes</taxon>
        <taxon>Orbiliales</taxon>
        <taxon>Orbiliaceae</taxon>
        <taxon>Arthrobotrys</taxon>
    </lineage>
</organism>
<evidence type="ECO:0000313" key="2">
    <source>
        <dbReference type="EMBL" id="KAK6521928.1"/>
    </source>
</evidence>
<gene>
    <name evidence="2" type="ORF">TWF506_002128</name>
</gene>
<keyword evidence="3" id="KW-1185">Reference proteome</keyword>
<evidence type="ECO:0000313" key="3">
    <source>
        <dbReference type="Proteomes" id="UP001307849"/>
    </source>
</evidence>
<dbReference type="EMBL" id="JAVHJM010000001">
    <property type="protein sequence ID" value="KAK6521928.1"/>
    <property type="molecule type" value="Genomic_DNA"/>
</dbReference>
<evidence type="ECO:0000256" key="1">
    <source>
        <dbReference type="SAM" id="SignalP"/>
    </source>
</evidence>
<name>A0AAN8S2D9_9PEZI</name>
<protein>
    <submittedName>
        <fullName evidence="2">Uncharacterized protein</fullName>
    </submittedName>
</protein>
<proteinExistence type="predicted"/>
<comment type="caution">
    <text evidence="2">The sequence shown here is derived from an EMBL/GenBank/DDBJ whole genome shotgun (WGS) entry which is preliminary data.</text>
</comment>
<feature type="signal peptide" evidence="1">
    <location>
        <begin position="1"/>
        <end position="21"/>
    </location>
</feature>
<reference evidence="2 3" key="1">
    <citation type="submission" date="2019-10" db="EMBL/GenBank/DDBJ databases">
        <authorList>
            <person name="Palmer J.M."/>
        </authorList>
    </citation>
    <scope>NUCLEOTIDE SEQUENCE [LARGE SCALE GENOMIC DNA]</scope>
    <source>
        <strain evidence="2 3">TWF506</strain>
    </source>
</reference>
<keyword evidence="1" id="KW-0732">Signal</keyword>